<dbReference type="GO" id="GO:0007005">
    <property type="term" value="P:mitochondrion organization"/>
    <property type="evidence" value="ECO:0007669"/>
    <property type="project" value="InterPro"/>
</dbReference>
<keyword evidence="3" id="KW-1185">Reference proteome</keyword>
<dbReference type="InterPro" id="IPR049942">
    <property type="entry name" value="DML1/Misato"/>
</dbReference>
<dbReference type="OrthoDB" id="271881at2759"/>
<evidence type="ECO:0000259" key="1">
    <source>
        <dbReference type="Pfam" id="PF14881"/>
    </source>
</evidence>
<evidence type="ECO:0000313" key="3">
    <source>
        <dbReference type="Proteomes" id="UP000664203"/>
    </source>
</evidence>
<organism evidence="2 3">
    <name type="scientific">Alectoria fallacina</name>
    <dbReference type="NCBI Taxonomy" id="1903189"/>
    <lineage>
        <taxon>Eukaryota</taxon>
        <taxon>Fungi</taxon>
        <taxon>Dikarya</taxon>
        <taxon>Ascomycota</taxon>
        <taxon>Pezizomycotina</taxon>
        <taxon>Lecanoromycetes</taxon>
        <taxon>OSLEUM clade</taxon>
        <taxon>Lecanoromycetidae</taxon>
        <taxon>Lecanorales</taxon>
        <taxon>Lecanorineae</taxon>
        <taxon>Parmeliaceae</taxon>
        <taxon>Alectoria</taxon>
    </lineage>
</organism>
<dbReference type="GO" id="GO:0005739">
    <property type="term" value="C:mitochondrion"/>
    <property type="evidence" value="ECO:0007669"/>
    <property type="project" value="TreeGrafter"/>
</dbReference>
<protein>
    <submittedName>
        <fullName evidence="2">MtDNA inheritance, partitioning of the mitochondrial organelle</fullName>
    </submittedName>
</protein>
<dbReference type="PANTHER" id="PTHR13391">
    <property type="entry name" value="MITOCHONDRIAL DISTRIBUTION REGULATOR MISATO"/>
    <property type="match status" value="1"/>
</dbReference>
<dbReference type="InterPro" id="IPR029209">
    <property type="entry name" value="DML1/Misato_tubulin"/>
</dbReference>
<dbReference type="AlphaFoldDB" id="A0A8H3FPK6"/>
<evidence type="ECO:0000313" key="2">
    <source>
        <dbReference type="EMBL" id="CAF9928443.1"/>
    </source>
</evidence>
<proteinExistence type="predicted"/>
<dbReference type="EMBL" id="CAJPDR010000251">
    <property type="protein sequence ID" value="CAF9928443.1"/>
    <property type="molecule type" value="Genomic_DNA"/>
</dbReference>
<dbReference type="Pfam" id="PF14881">
    <property type="entry name" value="Tubulin_3"/>
    <property type="match status" value="1"/>
</dbReference>
<gene>
    <name evidence="2" type="primary">DML1</name>
    <name evidence="2" type="ORF">ALECFALPRED_004059</name>
</gene>
<name>A0A8H3FPK6_9LECA</name>
<dbReference type="Proteomes" id="UP000664203">
    <property type="component" value="Unassembled WGS sequence"/>
</dbReference>
<dbReference type="PANTHER" id="PTHR13391:SF0">
    <property type="entry name" value="PROTEIN MISATO HOMOLOG 1"/>
    <property type="match status" value="1"/>
</dbReference>
<comment type="caution">
    <text evidence="2">The sequence shown here is derived from an EMBL/GenBank/DDBJ whole genome shotgun (WGS) entry which is preliminary data.</text>
</comment>
<feature type="domain" description="DML1/Misato tubulin" evidence="1">
    <location>
        <begin position="3"/>
        <end position="53"/>
    </location>
</feature>
<accession>A0A8H3FPK6</accession>
<reference evidence="2" key="1">
    <citation type="submission" date="2021-03" db="EMBL/GenBank/DDBJ databases">
        <authorList>
            <person name="Tagirdzhanova G."/>
        </authorList>
    </citation>
    <scope>NUCLEOTIDE SEQUENCE</scope>
</reference>
<sequence>MTKEMSTHASMYIPLSVPPTRLPQYVRLDRNSQWHTSALLSAALESVTLPTRLRHDTQKCGFVDGLEAALNVNGNQRIAQLQCSVLDPETAPYVIAIPRGSTDDRAPSGNNRLLVEEDGLNLAGPRLDMDLSCCNARSTSPFAAQHDRSDHFFGAVESVRTKSEAAKDETTDDVEITYALKRRRFAGLPVIERFHSSLEYPLLDSFPPIFSLSPGLTQFAVHTSLSTTSGISKRVKALQSMVSRMADFDERETLSNRLGEIGEAYEDGWHSGSDESDD</sequence>